<dbReference type="AlphaFoldDB" id="X6NCP2"/>
<name>X6NCP2_RETFI</name>
<feature type="transmembrane region" description="Helical" evidence="1">
    <location>
        <begin position="28"/>
        <end position="52"/>
    </location>
</feature>
<keyword evidence="3" id="KW-1185">Reference proteome</keyword>
<protein>
    <submittedName>
        <fullName evidence="2">Uncharacterized protein</fullName>
    </submittedName>
</protein>
<evidence type="ECO:0000256" key="1">
    <source>
        <dbReference type="SAM" id="Phobius"/>
    </source>
</evidence>
<reference evidence="2 3" key="1">
    <citation type="journal article" date="2013" name="Curr. Biol.">
        <title>The Genome of the Foraminiferan Reticulomyxa filosa.</title>
        <authorList>
            <person name="Glockner G."/>
            <person name="Hulsmann N."/>
            <person name="Schleicher M."/>
            <person name="Noegel A.A."/>
            <person name="Eichinger L."/>
            <person name="Gallinger C."/>
            <person name="Pawlowski J."/>
            <person name="Sierra R."/>
            <person name="Euteneuer U."/>
            <person name="Pillet L."/>
            <person name="Moustafa A."/>
            <person name="Platzer M."/>
            <person name="Groth M."/>
            <person name="Szafranski K."/>
            <person name="Schliwa M."/>
        </authorList>
    </citation>
    <scope>NUCLEOTIDE SEQUENCE [LARGE SCALE GENOMIC DNA]</scope>
</reference>
<dbReference type="Proteomes" id="UP000023152">
    <property type="component" value="Unassembled WGS sequence"/>
</dbReference>
<keyword evidence="1" id="KW-1133">Transmembrane helix</keyword>
<proteinExistence type="predicted"/>
<keyword evidence="1" id="KW-0472">Membrane</keyword>
<organism evidence="2 3">
    <name type="scientific">Reticulomyxa filosa</name>
    <dbReference type="NCBI Taxonomy" id="46433"/>
    <lineage>
        <taxon>Eukaryota</taxon>
        <taxon>Sar</taxon>
        <taxon>Rhizaria</taxon>
        <taxon>Retaria</taxon>
        <taxon>Foraminifera</taxon>
        <taxon>Monothalamids</taxon>
        <taxon>Reticulomyxidae</taxon>
        <taxon>Reticulomyxa</taxon>
    </lineage>
</organism>
<comment type="caution">
    <text evidence="2">The sequence shown here is derived from an EMBL/GenBank/DDBJ whole genome shotgun (WGS) entry which is preliminary data.</text>
</comment>
<dbReference type="EMBL" id="ASPP01010226">
    <property type="protein sequence ID" value="ETO23092.1"/>
    <property type="molecule type" value="Genomic_DNA"/>
</dbReference>
<evidence type="ECO:0000313" key="2">
    <source>
        <dbReference type="EMBL" id="ETO23092.1"/>
    </source>
</evidence>
<keyword evidence="1" id="KW-0812">Transmembrane</keyword>
<feature type="transmembrane region" description="Helical" evidence="1">
    <location>
        <begin position="72"/>
        <end position="95"/>
    </location>
</feature>
<gene>
    <name evidence="2" type="ORF">RFI_14094</name>
</gene>
<sequence>MYVMRKKKGIDIPLESRQETLIKLISKLTVLCLISSLPMLLYALYIIFYWILVDVDVINHRSQKTTVDSFDYNMYIFWLFLCPLDNIISSITLYLNFKFSEAHYSKCCKLCDLSCQYCCVLCAKRSLKKKIIGQIRREYAEESKLSLIRESHSSGSIQ</sequence>
<accession>X6NCP2</accession>
<evidence type="ECO:0000313" key="3">
    <source>
        <dbReference type="Proteomes" id="UP000023152"/>
    </source>
</evidence>